<dbReference type="AlphaFoldDB" id="A0AAW6UUD7"/>
<accession>A0AAW6UUD7</accession>
<dbReference type="Proteomes" id="UP001241935">
    <property type="component" value="Unassembled WGS sequence"/>
</dbReference>
<dbReference type="EMBL" id="JASKNE010000001">
    <property type="protein sequence ID" value="MDK1683683.1"/>
    <property type="molecule type" value="Genomic_DNA"/>
</dbReference>
<sequence>MAIEFYFLAIFLNSKCQQTLILGIYLSSLFLTACEQQKNKEPEFKAPMGPYGLPYRVGNLGGKAVLLGEEVEWLEYEDSPVLVLEHRYKGYKAPPRDFNSVITAFGVQIKYTTGIALVRYQGAPQESYRQYKAEIDSPYNQWVSIGVNSGVRYHPNLNNFFINWTVDSKTRSHKNMVNTNYIYIYILADKQEFGLEKYAPHPEWVKFSGYTETKDMYIQTDSTGNVMTIIFCTNSVVKERSAPRCNMYWNLEPFMKVQLEARFARVHLKDWQLIRKNSEKLIKSFAVDPKTLKHITE</sequence>
<name>A0AAW6UUD7_9GAMM</name>
<organism evidence="1 2">
    <name type="scientific">Acinetobacter terrestris</name>
    <dbReference type="NCBI Taxonomy" id="2529843"/>
    <lineage>
        <taxon>Bacteria</taxon>
        <taxon>Pseudomonadati</taxon>
        <taxon>Pseudomonadota</taxon>
        <taxon>Gammaproteobacteria</taxon>
        <taxon>Moraxellales</taxon>
        <taxon>Moraxellaceae</taxon>
        <taxon>Acinetobacter</taxon>
        <taxon>Acinetobacter Taxon 24</taxon>
    </lineage>
</organism>
<comment type="caution">
    <text evidence="1">The sequence shown here is derived from an EMBL/GenBank/DDBJ whole genome shotgun (WGS) entry which is preliminary data.</text>
</comment>
<reference evidence="1" key="1">
    <citation type="submission" date="2023-04" db="EMBL/GenBank/DDBJ databases">
        <title>The environmental microbiomes in feedlot watering bowls are a reservoir of florfenicol resistance for bovine respiratory disease pathogens.</title>
        <authorList>
            <person name="Kos D.W."/>
            <person name="Ruzzini A.C."/>
            <person name="Schreiner B."/>
            <person name="Jelinski M.D."/>
        </authorList>
    </citation>
    <scope>NUCLEOTIDE SEQUENCE</scope>
    <source>
        <strain evidence="1">WB3</strain>
    </source>
</reference>
<dbReference type="CDD" id="cd20897">
    <property type="entry name" value="Smlt3025-like"/>
    <property type="match status" value="1"/>
</dbReference>
<evidence type="ECO:0000313" key="1">
    <source>
        <dbReference type="EMBL" id="MDK1683683.1"/>
    </source>
</evidence>
<proteinExistence type="predicted"/>
<protein>
    <submittedName>
        <fullName evidence="1">Uncharacterized protein</fullName>
    </submittedName>
</protein>
<dbReference type="InterPro" id="IPR049732">
    <property type="entry name" value="Smlt3025-like"/>
</dbReference>
<gene>
    <name evidence="1" type="ORF">QOR41_07465</name>
</gene>
<evidence type="ECO:0000313" key="2">
    <source>
        <dbReference type="Proteomes" id="UP001241935"/>
    </source>
</evidence>
<dbReference type="RefSeq" id="WP_284066883.1">
    <property type="nucleotide sequence ID" value="NZ_JASKNE010000001.1"/>
</dbReference>